<evidence type="ECO:0000313" key="8">
    <source>
        <dbReference type="EMBL" id="MFB9904397.1"/>
    </source>
</evidence>
<comment type="subcellular location">
    <subcellularLocation>
        <location evidence="1">Cell membrane</location>
        <topology evidence="1">Multi-pass membrane protein</topology>
    </subcellularLocation>
</comment>
<dbReference type="PANTHER" id="PTHR42718:SF49">
    <property type="entry name" value="EXPORT PROTEIN"/>
    <property type="match status" value="1"/>
</dbReference>
<keyword evidence="4 6" id="KW-0472">Membrane</keyword>
<dbReference type="SUPFAM" id="SSF103473">
    <property type="entry name" value="MFS general substrate transporter"/>
    <property type="match status" value="1"/>
</dbReference>
<evidence type="ECO:0000256" key="4">
    <source>
        <dbReference type="ARBA" id="ARBA00023136"/>
    </source>
</evidence>
<evidence type="ECO:0000256" key="5">
    <source>
        <dbReference type="SAM" id="MobiDB-lite"/>
    </source>
</evidence>
<feature type="region of interest" description="Disordered" evidence="5">
    <location>
        <begin position="83"/>
        <end position="106"/>
    </location>
</feature>
<feature type="compositionally biased region" description="Basic and acidic residues" evidence="5">
    <location>
        <begin position="88"/>
        <end position="99"/>
    </location>
</feature>
<dbReference type="InterPro" id="IPR036259">
    <property type="entry name" value="MFS_trans_sf"/>
</dbReference>
<evidence type="ECO:0000256" key="3">
    <source>
        <dbReference type="ARBA" id="ARBA00022989"/>
    </source>
</evidence>
<keyword evidence="3 6" id="KW-1133">Transmembrane helix</keyword>
<dbReference type="PANTHER" id="PTHR42718">
    <property type="entry name" value="MAJOR FACILITATOR SUPERFAMILY MULTIDRUG TRANSPORTER MFSC"/>
    <property type="match status" value="1"/>
</dbReference>
<protein>
    <recommendedName>
        <fullName evidence="7">Major facilitator superfamily (MFS) profile domain-containing protein</fullName>
    </recommendedName>
</protein>
<name>A0ABV5ZU25_9PSEU</name>
<dbReference type="Proteomes" id="UP001589693">
    <property type="component" value="Unassembled WGS sequence"/>
</dbReference>
<proteinExistence type="predicted"/>
<evidence type="ECO:0000256" key="2">
    <source>
        <dbReference type="ARBA" id="ARBA00022692"/>
    </source>
</evidence>
<feature type="transmembrane region" description="Helical" evidence="6">
    <location>
        <begin position="48"/>
        <end position="67"/>
    </location>
</feature>
<organism evidence="8 9">
    <name type="scientific">Allokutzneria oryzae</name>
    <dbReference type="NCBI Taxonomy" id="1378989"/>
    <lineage>
        <taxon>Bacteria</taxon>
        <taxon>Bacillati</taxon>
        <taxon>Actinomycetota</taxon>
        <taxon>Actinomycetes</taxon>
        <taxon>Pseudonocardiales</taxon>
        <taxon>Pseudonocardiaceae</taxon>
        <taxon>Allokutzneria</taxon>
    </lineage>
</organism>
<feature type="domain" description="Major facilitator superfamily (MFS) profile" evidence="7">
    <location>
        <begin position="6"/>
        <end position="106"/>
    </location>
</feature>
<accession>A0ABV5ZU25</accession>
<dbReference type="PROSITE" id="PS50850">
    <property type="entry name" value="MFS"/>
    <property type="match status" value="1"/>
</dbReference>
<dbReference type="EMBL" id="JBHLZU010000009">
    <property type="protein sequence ID" value="MFB9904397.1"/>
    <property type="molecule type" value="Genomic_DNA"/>
</dbReference>
<evidence type="ECO:0000313" key="9">
    <source>
        <dbReference type="Proteomes" id="UP001589693"/>
    </source>
</evidence>
<sequence length="106" mass="11259">MKKWLPLVSICTGTFMLLIDTTIVQVALPDIATSLDASFSSLQWMMNGYVVALAALLLGAGSVADLVGQARLHQRSGAVRGGVGAVRRGGERRSSDQRDWLSSGAR</sequence>
<reference evidence="8 9" key="1">
    <citation type="submission" date="2024-09" db="EMBL/GenBank/DDBJ databases">
        <authorList>
            <person name="Sun Q."/>
            <person name="Mori K."/>
        </authorList>
    </citation>
    <scope>NUCLEOTIDE SEQUENCE [LARGE SCALE GENOMIC DNA]</scope>
    <source>
        <strain evidence="8 9">TBRC 7907</strain>
    </source>
</reference>
<evidence type="ECO:0000256" key="6">
    <source>
        <dbReference type="SAM" id="Phobius"/>
    </source>
</evidence>
<keyword evidence="2 6" id="KW-0812">Transmembrane</keyword>
<keyword evidence="9" id="KW-1185">Reference proteome</keyword>
<gene>
    <name evidence="8" type="ORF">ACFFQA_10660</name>
</gene>
<comment type="caution">
    <text evidence="8">The sequence shown here is derived from an EMBL/GenBank/DDBJ whole genome shotgun (WGS) entry which is preliminary data.</text>
</comment>
<evidence type="ECO:0000259" key="7">
    <source>
        <dbReference type="PROSITE" id="PS50850"/>
    </source>
</evidence>
<feature type="transmembrane region" description="Helical" evidence="6">
    <location>
        <begin position="7"/>
        <end position="28"/>
    </location>
</feature>
<dbReference type="RefSeq" id="WP_377851596.1">
    <property type="nucleotide sequence ID" value="NZ_JBHLZU010000009.1"/>
</dbReference>
<dbReference type="Gene3D" id="1.20.1720.10">
    <property type="entry name" value="Multidrug resistance protein D"/>
    <property type="match status" value="1"/>
</dbReference>
<evidence type="ECO:0000256" key="1">
    <source>
        <dbReference type="ARBA" id="ARBA00004651"/>
    </source>
</evidence>
<dbReference type="InterPro" id="IPR020846">
    <property type="entry name" value="MFS_dom"/>
</dbReference>